<feature type="signal peptide" evidence="2">
    <location>
        <begin position="1"/>
        <end position="24"/>
    </location>
</feature>
<evidence type="ECO:0008006" key="5">
    <source>
        <dbReference type="Google" id="ProtNLM"/>
    </source>
</evidence>
<dbReference type="PROSITE" id="PS51257">
    <property type="entry name" value="PROKAR_LIPOPROTEIN"/>
    <property type="match status" value="1"/>
</dbReference>
<dbReference type="AlphaFoldDB" id="A0A0S2LW33"/>
<evidence type="ECO:0000313" key="4">
    <source>
        <dbReference type="Proteomes" id="UP000059574"/>
    </source>
</evidence>
<proteinExistence type="predicted"/>
<organism evidence="3 4">
    <name type="scientific">Arthrobacter alpinus</name>
    <dbReference type="NCBI Taxonomy" id="656366"/>
    <lineage>
        <taxon>Bacteria</taxon>
        <taxon>Bacillati</taxon>
        <taxon>Actinomycetota</taxon>
        <taxon>Actinomycetes</taxon>
        <taxon>Micrococcales</taxon>
        <taxon>Micrococcaceae</taxon>
        <taxon>Arthrobacter</taxon>
    </lineage>
</organism>
<evidence type="ECO:0000313" key="3">
    <source>
        <dbReference type="EMBL" id="ALO65732.1"/>
    </source>
</evidence>
<protein>
    <recommendedName>
        <fullName evidence="5">Lipoprotein</fullName>
    </recommendedName>
</protein>
<sequence>MTKTMRRLFGLLAALLLTSMVSTGCSLIPDAGSSGGGSSTSQTSDAQDQQRDPVPSEGAAGGLVPDLGGLTGNAEACLSVTAVVLAGSTLALLSKFDSGGENTRKLADQVKESMKKVPAELKGDLENLLKVVNETAVDGKAFDENKFKTAMEPIGAWVDKNCGGQ</sequence>
<evidence type="ECO:0000256" key="2">
    <source>
        <dbReference type="SAM" id="SignalP"/>
    </source>
</evidence>
<dbReference type="Proteomes" id="UP000059574">
    <property type="component" value="Chromosome"/>
</dbReference>
<keyword evidence="2" id="KW-0732">Signal</keyword>
<accession>A0A0S2LW33</accession>
<reference evidence="4" key="1">
    <citation type="submission" date="2015-11" db="EMBL/GenBank/DDBJ databases">
        <authorList>
            <person name="Kumar R."/>
            <person name="Singh D."/>
            <person name="Swarnkar M.K."/>
            <person name="Singh A.K."/>
            <person name="Kumar S."/>
        </authorList>
    </citation>
    <scope>NUCLEOTIDE SEQUENCE [LARGE SCALE GENOMIC DNA]</scope>
    <source>
        <strain evidence="4">ERGS4:06</strain>
    </source>
</reference>
<feature type="chain" id="PRO_5039298680" description="Lipoprotein" evidence="2">
    <location>
        <begin position="25"/>
        <end position="165"/>
    </location>
</feature>
<reference evidence="3 4" key="2">
    <citation type="journal article" date="2016" name="J. Biotechnol.">
        <title>Complete genome sequence of Arthrobacter alpinus ERGS4:06, a yellow pigmented bacterium tolerant to cold and radiations isolated from Sikkim Himalaya.</title>
        <authorList>
            <person name="Kumar R."/>
            <person name="Singh D."/>
            <person name="Swarnkar M.K."/>
            <person name="Singh A.K."/>
            <person name="Kumar S."/>
        </authorList>
    </citation>
    <scope>NUCLEOTIDE SEQUENCE [LARGE SCALE GENOMIC DNA]</scope>
    <source>
        <strain evidence="3 4">ERGS4:06</strain>
    </source>
</reference>
<evidence type="ECO:0000256" key="1">
    <source>
        <dbReference type="SAM" id="MobiDB-lite"/>
    </source>
</evidence>
<feature type="region of interest" description="Disordered" evidence="1">
    <location>
        <begin position="31"/>
        <end position="64"/>
    </location>
</feature>
<gene>
    <name evidence="3" type="ORF">AS189_03540</name>
</gene>
<name>A0A0S2LW33_9MICC</name>
<dbReference type="EMBL" id="CP013200">
    <property type="protein sequence ID" value="ALO65732.1"/>
    <property type="molecule type" value="Genomic_DNA"/>
</dbReference>